<comment type="similarity">
    <text evidence="8">Belongs to the trans-sulfuration enzymes family.</text>
</comment>
<evidence type="ECO:0000313" key="10">
    <source>
        <dbReference type="Proteomes" id="UP000612899"/>
    </source>
</evidence>
<comment type="catalytic activity">
    <reaction evidence="6">
        <text>L-methionine + H2O = methanethiol + 2-oxobutanoate + NH4(+)</text>
        <dbReference type="Rhea" id="RHEA:23800"/>
        <dbReference type="ChEBI" id="CHEBI:15377"/>
        <dbReference type="ChEBI" id="CHEBI:16007"/>
        <dbReference type="ChEBI" id="CHEBI:16763"/>
        <dbReference type="ChEBI" id="CHEBI:28938"/>
        <dbReference type="ChEBI" id="CHEBI:57844"/>
        <dbReference type="EC" id="4.4.1.11"/>
    </reaction>
    <physiologicalReaction direction="left-to-right" evidence="6">
        <dbReference type="Rhea" id="RHEA:23801"/>
    </physiologicalReaction>
</comment>
<evidence type="ECO:0000256" key="4">
    <source>
        <dbReference type="ARBA" id="ARBA00047199"/>
    </source>
</evidence>
<dbReference type="CDD" id="cd00614">
    <property type="entry name" value="CGS_like"/>
    <property type="match status" value="1"/>
</dbReference>
<dbReference type="PANTHER" id="PTHR11808:SF85">
    <property type="entry name" value="CYSTATHIONINE GAMMA-LYASE-RELATED"/>
    <property type="match status" value="1"/>
</dbReference>
<dbReference type="InterPro" id="IPR015422">
    <property type="entry name" value="PyrdxlP-dep_Trfase_small"/>
</dbReference>
<dbReference type="SUPFAM" id="SSF53383">
    <property type="entry name" value="PLP-dependent transferases"/>
    <property type="match status" value="1"/>
</dbReference>
<evidence type="ECO:0000256" key="5">
    <source>
        <dbReference type="ARBA" id="ARBA00048780"/>
    </source>
</evidence>
<feature type="modified residue" description="N6-(pyridoxal phosphate)lysine" evidence="7">
    <location>
        <position position="184"/>
    </location>
</feature>
<name>A0A8J3Q484_9ACTN</name>
<dbReference type="GO" id="GO:0004123">
    <property type="term" value="F:cystathionine gamma-lyase activity"/>
    <property type="evidence" value="ECO:0007669"/>
    <property type="project" value="TreeGrafter"/>
</dbReference>
<gene>
    <name evidence="9" type="primary">mdeA</name>
    <name evidence="9" type="ORF">Rhe02_12640</name>
</gene>
<dbReference type="PIRSF" id="PIRSF001434">
    <property type="entry name" value="CGS"/>
    <property type="match status" value="1"/>
</dbReference>
<dbReference type="InterPro" id="IPR015421">
    <property type="entry name" value="PyrdxlP-dep_Trfase_major"/>
</dbReference>
<dbReference type="EMBL" id="BONY01000006">
    <property type="protein sequence ID" value="GIH03197.1"/>
    <property type="molecule type" value="Genomic_DNA"/>
</dbReference>
<protein>
    <recommendedName>
        <fullName evidence="3">homocysteine desulfhydrase</fullName>
        <ecNumber evidence="3">4.4.1.2</ecNumber>
    </recommendedName>
    <alternativeName>
        <fullName evidence="4">Homocysteine desulfhydrase</fullName>
    </alternativeName>
</protein>
<evidence type="ECO:0000256" key="1">
    <source>
        <dbReference type="ARBA" id="ARBA00001933"/>
    </source>
</evidence>
<dbReference type="GO" id="GO:0005737">
    <property type="term" value="C:cytoplasm"/>
    <property type="evidence" value="ECO:0007669"/>
    <property type="project" value="TreeGrafter"/>
</dbReference>
<dbReference type="GO" id="GO:0019343">
    <property type="term" value="P:cysteine biosynthetic process via cystathionine"/>
    <property type="evidence" value="ECO:0007669"/>
    <property type="project" value="TreeGrafter"/>
</dbReference>
<evidence type="ECO:0000256" key="6">
    <source>
        <dbReference type="ARBA" id="ARBA00052699"/>
    </source>
</evidence>
<dbReference type="GO" id="GO:0018826">
    <property type="term" value="F:methionine gamma-lyase activity"/>
    <property type="evidence" value="ECO:0007669"/>
    <property type="project" value="UniProtKB-EC"/>
</dbReference>
<dbReference type="EC" id="4.4.1.2" evidence="3"/>
<keyword evidence="10" id="KW-1185">Reference proteome</keyword>
<sequence>MAVPLYQTSGFVFKDPDVFADSMSTPDASFVYTRHNNPTVRSLELAVADLEAGAAGLATSSGMGAINAVLQAHVRSGDHIVAQRRLYGGAHAALHELSDRFGVGLTLISGDDVDELREALRPETKLLYLETMSNPSAYVSDIPALAAMARAHGVITVVDNTFATPMLFQPLEHGADISIHSVTKYLGGHSDVIGGVAVFADAAVHKHVWHTASELGVTADPFAAWLTLRGLQTLPLRMRRHCENAEFIATRLIDHPAVTAVSWPGFASHPSHERASKLLSGYGGTFSFDLAGGRAAGRAFVTALQLAHLAPSLGGIETVVMHSASISHRKLNAEELKAAGIGEGTIRISVGIEHPQDLWADLEQALNRAAALP</sequence>
<dbReference type="InterPro" id="IPR015424">
    <property type="entry name" value="PyrdxlP-dep_Trfase"/>
</dbReference>
<dbReference type="GO" id="GO:0030170">
    <property type="term" value="F:pyridoxal phosphate binding"/>
    <property type="evidence" value="ECO:0007669"/>
    <property type="project" value="InterPro"/>
</dbReference>
<comment type="caution">
    <text evidence="9">The sequence shown here is derived from an EMBL/GenBank/DDBJ whole genome shotgun (WGS) entry which is preliminary data.</text>
</comment>
<evidence type="ECO:0000256" key="3">
    <source>
        <dbReference type="ARBA" id="ARBA00047175"/>
    </source>
</evidence>
<dbReference type="Gene3D" id="3.40.640.10">
    <property type="entry name" value="Type I PLP-dependent aspartate aminotransferase-like (Major domain)"/>
    <property type="match status" value="1"/>
</dbReference>
<organism evidence="9 10">
    <name type="scientific">Rhizocola hellebori</name>
    <dbReference type="NCBI Taxonomy" id="1392758"/>
    <lineage>
        <taxon>Bacteria</taxon>
        <taxon>Bacillati</taxon>
        <taxon>Actinomycetota</taxon>
        <taxon>Actinomycetes</taxon>
        <taxon>Micromonosporales</taxon>
        <taxon>Micromonosporaceae</taxon>
        <taxon>Rhizocola</taxon>
    </lineage>
</organism>
<dbReference type="PANTHER" id="PTHR11808">
    <property type="entry name" value="TRANS-SULFURATION ENZYME FAMILY MEMBER"/>
    <property type="match status" value="1"/>
</dbReference>
<evidence type="ECO:0000256" key="2">
    <source>
        <dbReference type="ARBA" id="ARBA00022898"/>
    </source>
</evidence>
<evidence type="ECO:0000256" key="8">
    <source>
        <dbReference type="RuleBase" id="RU362118"/>
    </source>
</evidence>
<dbReference type="Pfam" id="PF01053">
    <property type="entry name" value="Cys_Met_Meta_PP"/>
    <property type="match status" value="1"/>
</dbReference>
<dbReference type="Gene3D" id="3.90.1150.10">
    <property type="entry name" value="Aspartate Aminotransferase, domain 1"/>
    <property type="match status" value="1"/>
</dbReference>
<dbReference type="AlphaFoldDB" id="A0A8J3Q484"/>
<evidence type="ECO:0000256" key="7">
    <source>
        <dbReference type="PIRSR" id="PIRSR001434-2"/>
    </source>
</evidence>
<dbReference type="GO" id="GO:0047982">
    <property type="term" value="F:homocysteine desulfhydrase activity"/>
    <property type="evidence" value="ECO:0007669"/>
    <property type="project" value="UniProtKB-EC"/>
</dbReference>
<comment type="cofactor">
    <cofactor evidence="1 8">
        <name>pyridoxal 5'-phosphate</name>
        <dbReference type="ChEBI" id="CHEBI:597326"/>
    </cofactor>
</comment>
<accession>A0A8J3Q484</accession>
<reference evidence="9" key="1">
    <citation type="submission" date="2021-01" db="EMBL/GenBank/DDBJ databases">
        <title>Whole genome shotgun sequence of Rhizocola hellebori NBRC 109834.</title>
        <authorList>
            <person name="Komaki H."/>
            <person name="Tamura T."/>
        </authorList>
    </citation>
    <scope>NUCLEOTIDE SEQUENCE</scope>
    <source>
        <strain evidence="9">NBRC 109834</strain>
    </source>
</reference>
<dbReference type="GO" id="GO:0019346">
    <property type="term" value="P:transsulfuration"/>
    <property type="evidence" value="ECO:0007669"/>
    <property type="project" value="InterPro"/>
</dbReference>
<dbReference type="InterPro" id="IPR000277">
    <property type="entry name" value="Cys/Met-Metab_PyrdxlP-dep_enz"/>
</dbReference>
<dbReference type="FunFam" id="3.40.640.10:FF:000046">
    <property type="entry name" value="Cystathionine gamma-lyase"/>
    <property type="match status" value="1"/>
</dbReference>
<keyword evidence="2 7" id="KW-0663">Pyridoxal phosphate</keyword>
<comment type="catalytic activity">
    <reaction evidence="5">
        <text>L-homocysteine + H2O = 2-oxobutanoate + hydrogen sulfide + NH4(+) + H(+)</text>
        <dbReference type="Rhea" id="RHEA:14501"/>
        <dbReference type="ChEBI" id="CHEBI:15377"/>
        <dbReference type="ChEBI" id="CHEBI:15378"/>
        <dbReference type="ChEBI" id="CHEBI:16763"/>
        <dbReference type="ChEBI" id="CHEBI:28938"/>
        <dbReference type="ChEBI" id="CHEBI:29919"/>
        <dbReference type="ChEBI" id="CHEBI:58199"/>
        <dbReference type="EC" id="4.4.1.2"/>
    </reaction>
    <physiologicalReaction direction="left-to-right" evidence="5">
        <dbReference type="Rhea" id="RHEA:14502"/>
    </physiologicalReaction>
</comment>
<evidence type="ECO:0000313" key="9">
    <source>
        <dbReference type="EMBL" id="GIH03197.1"/>
    </source>
</evidence>
<proteinExistence type="inferred from homology"/>
<dbReference type="Proteomes" id="UP000612899">
    <property type="component" value="Unassembled WGS sequence"/>
</dbReference>